<evidence type="ECO:0000313" key="3">
    <source>
        <dbReference type="Proteomes" id="UP000016930"/>
    </source>
</evidence>
<dbReference type="AlphaFoldDB" id="M2Q6A0"/>
<sequence>MAQPQALGRDGALATARTLTLLSGYTHTLDSRPRDLSQHFAIHGDALHYMQCRSALASLGPYGSARARWTLSQRKIKHRHPPPPAISRPTPNHHPTLQGPTRVPGTTPSVEKHLIDSSPSLAHELCVQMHTNVVGAVKRCGIKRHRRTPIRTKHSCSPARARPRLRSSPRRSRGSSSPPLAHELRIQLHANVDRQLTTAQDLRVVARAREAVAPAKSLGPPGGQKPPNPRRRTRVQCARLVACPRPRRTRARGTARPPSRF</sequence>
<dbReference type="EMBL" id="KB445811">
    <property type="protein sequence ID" value="EMD32353.1"/>
    <property type="molecule type" value="Genomic_DNA"/>
</dbReference>
<keyword evidence="3" id="KW-1185">Reference proteome</keyword>
<gene>
    <name evidence="2" type="ORF">CERSUDRAFT_99446</name>
</gene>
<reference evidence="2 3" key="1">
    <citation type="journal article" date="2012" name="Proc. Natl. Acad. Sci. U.S.A.">
        <title>Comparative genomics of Ceriporiopsis subvermispora and Phanerochaete chrysosporium provide insight into selective ligninolysis.</title>
        <authorList>
            <person name="Fernandez-Fueyo E."/>
            <person name="Ruiz-Duenas F.J."/>
            <person name="Ferreira P."/>
            <person name="Floudas D."/>
            <person name="Hibbett D.S."/>
            <person name="Canessa P."/>
            <person name="Larrondo L.F."/>
            <person name="James T.Y."/>
            <person name="Seelenfreund D."/>
            <person name="Lobos S."/>
            <person name="Polanco R."/>
            <person name="Tello M."/>
            <person name="Honda Y."/>
            <person name="Watanabe T."/>
            <person name="Watanabe T."/>
            <person name="Ryu J.S."/>
            <person name="Kubicek C.P."/>
            <person name="Schmoll M."/>
            <person name="Gaskell J."/>
            <person name="Hammel K.E."/>
            <person name="St John F.J."/>
            <person name="Vanden Wymelenberg A."/>
            <person name="Sabat G."/>
            <person name="Splinter BonDurant S."/>
            <person name="Syed K."/>
            <person name="Yadav J.S."/>
            <person name="Doddapaneni H."/>
            <person name="Subramanian V."/>
            <person name="Lavin J.L."/>
            <person name="Oguiza J.A."/>
            <person name="Perez G."/>
            <person name="Pisabarro A.G."/>
            <person name="Ramirez L."/>
            <person name="Santoyo F."/>
            <person name="Master E."/>
            <person name="Coutinho P.M."/>
            <person name="Henrissat B."/>
            <person name="Lombard V."/>
            <person name="Magnuson J.K."/>
            <person name="Kuees U."/>
            <person name="Hori C."/>
            <person name="Igarashi K."/>
            <person name="Samejima M."/>
            <person name="Held B.W."/>
            <person name="Barry K.W."/>
            <person name="LaButti K.M."/>
            <person name="Lapidus A."/>
            <person name="Lindquist E.A."/>
            <person name="Lucas S.M."/>
            <person name="Riley R."/>
            <person name="Salamov A.A."/>
            <person name="Hoffmeister D."/>
            <person name="Schwenk D."/>
            <person name="Hadar Y."/>
            <person name="Yarden O."/>
            <person name="de Vries R.P."/>
            <person name="Wiebenga A."/>
            <person name="Stenlid J."/>
            <person name="Eastwood D."/>
            <person name="Grigoriev I.V."/>
            <person name="Berka R.M."/>
            <person name="Blanchette R.A."/>
            <person name="Kersten P."/>
            <person name="Martinez A.T."/>
            <person name="Vicuna R."/>
            <person name="Cullen D."/>
        </authorList>
    </citation>
    <scope>NUCLEOTIDE SEQUENCE [LARGE SCALE GENOMIC DNA]</scope>
    <source>
        <strain evidence="2 3">B</strain>
    </source>
</reference>
<feature type="compositionally biased region" description="Polar residues" evidence="1">
    <location>
        <begin position="89"/>
        <end position="108"/>
    </location>
</feature>
<feature type="region of interest" description="Disordered" evidence="1">
    <location>
        <begin position="213"/>
        <end position="237"/>
    </location>
</feature>
<feature type="compositionally biased region" description="Basic residues" evidence="1">
    <location>
        <begin position="161"/>
        <end position="173"/>
    </location>
</feature>
<name>M2Q6A0_CERS8</name>
<feature type="region of interest" description="Disordered" evidence="1">
    <location>
        <begin position="144"/>
        <end position="180"/>
    </location>
</feature>
<evidence type="ECO:0000313" key="2">
    <source>
        <dbReference type="EMBL" id="EMD32353.1"/>
    </source>
</evidence>
<dbReference type="HOGENOM" id="CLU_1065593_0_0_1"/>
<protein>
    <submittedName>
        <fullName evidence="2">Uncharacterized protein</fullName>
    </submittedName>
</protein>
<feature type="compositionally biased region" description="Basic residues" evidence="1">
    <location>
        <begin position="144"/>
        <end position="154"/>
    </location>
</feature>
<organism evidence="2 3">
    <name type="scientific">Ceriporiopsis subvermispora (strain B)</name>
    <name type="common">White-rot fungus</name>
    <name type="synonym">Gelatoporia subvermispora</name>
    <dbReference type="NCBI Taxonomy" id="914234"/>
    <lineage>
        <taxon>Eukaryota</taxon>
        <taxon>Fungi</taxon>
        <taxon>Dikarya</taxon>
        <taxon>Basidiomycota</taxon>
        <taxon>Agaricomycotina</taxon>
        <taxon>Agaricomycetes</taxon>
        <taxon>Polyporales</taxon>
        <taxon>Gelatoporiaceae</taxon>
        <taxon>Gelatoporia</taxon>
    </lineage>
</organism>
<proteinExistence type="predicted"/>
<feature type="region of interest" description="Disordered" evidence="1">
    <location>
        <begin position="77"/>
        <end position="108"/>
    </location>
</feature>
<dbReference type="Proteomes" id="UP000016930">
    <property type="component" value="Unassembled WGS sequence"/>
</dbReference>
<accession>M2Q6A0</accession>
<evidence type="ECO:0000256" key="1">
    <source>
        <dbReference type="SAM" id="MobiDB-lite"/>
    </source>
</evidence>